<dbReference type="EMBL" id="QRAS01000002">
    <property type="protein sequence ID" value="RDL06537.1"/>
    <property type="molecule type" value="Genomic_DNA"/>
</dbReference>
<evidence type="ECO:0000313" key="7">
    <source>
        <dbReference type="Proteomes" id="UP000254912"/>
    </source>
</evidence>
<dbReference type="Proteomes" id="UP000254912">
    <property type="component" value="Unassembled WGS sequence"/>
</dbReference>
<evidence type="ECO:0000256" key="4">
    <source>
        <dbReference type="ARBA" id="ARBA00022801"/>
    </source>
</evidence>
<dbReference type="SUPFAM" id="SSF69065">
    <property type="entry name" value="RNase III domain-like"/>
    <property type="match status" value="1"/>
</dbReference>
<evidence type="ECO:0000256" key="1">
    <source>
        <dbReference type="ARBA" id="ARBA00022552"/>
    </source>
</evidence>
<dbReference type="KEGG" id="wso:WSWS_00136"/>
<keyword evidence="4 5" id="KW-0378">Hydrolase</keyword>
<dbReference type="GO" id="GO:0004525">
    <property type="term" value="F:ribonuclease III activity"/>
    <property type="evidence" value="ECO:0007669"/>
    <property type="project" value="InterPro"/>
</dbReference>
<keyword evidence="1 5" id="KW-0698">rRNA processing</keyword>
<protein>
    <recommendedName>
        <fullName evidence="5">Mini-ribonuclease 3</fullName>
        <shortName evidence="5">Mini-3</shortName>
        <shortName evidence="5">Mini-RNase 3</shortName>
        <ecNumber evidence="5">3.1.26.-</ecNumber>
    </recommendedName>
    <alternativeName>
        <fullName evidence="5">Mini-RNase III</fullName>
        <shortName evidence="5">Mini-III</shortName>
    </alternativeName>
</protein>
<comment type="subunit">
    <text evidence="5">Homodimer.</text>
</comment>
<reference evidence="6 7" key="1">
    <citation type="submission" date="2018-07" db="EMBL/GenBank/DDBJ databases">
        <title>Genomic Encyclopedia of Type Strains, Phase III (KMG-III): the genomes of soil and plant-associated and newly described type strains.</title>
        <authorList>
            <person name="Whitman W."/>
        </authorList>
    </citation>
    <scope>NUCLEOTIDE SEQUENCE [LARGE SCALE GENOMIC DNA]</scope>
    <source>
        <strain evidence="6 7">CECT 7031</strain>
    </source>
</reference>
<feature type="active site" evidence="5">
    <location>
        <position position="20"/>
    </location>
</feature>
<dbReference type="RefSeq" id="WP_070229457.1">
    <property type="nucleotide sequence ID" value="NZ_BJYO01000003.1"/>
</dbReference>
<dbReference type="InterPro" id="IPR008226">
    <property type="entry name" value="Mini3_fam"/>
</dbReference>
<evidence type="ECO:0000256" key="3">
    <source>
        <dbReference type="ARBA" id="ARBA00022759"/>
    </source>
</evidence>
<gene>
    <name evidence="5" type="primary">mrnC</name>
    <name evidence="6" type="ORF">DFP99_0916</name>
</gene>
<comment type="function">
    <text evidence="5">Involved in correct processing of both the 5' and 3' ends of 23S rRNA precursor. Processes 30S rRNA precursor transcript even in absence of ribonuclease 3 (Rnc); Rnc processes 30S rRNA into smaller rRNA precursors.</text>
</comment>
<evidence type="ECO:0000256" key="5">
    <source>
        <dbReference type="HAMAP-Rule" id="MF_01468"/>
    </source>
</evidence>
<keyword evidence="5" id="KW-0694">RNA-binding</keyword>
<keyword evidence="5" id="KW-0690">Ribosome biogenesis</keyword>
<sequence>MIEKINYRQLNGLDLAYLGDAAYETYIRQHLLALGITKPAKLQHTAKEYVSAKAHAALYNLMVAENMLTDEEEEFFRRGRNAKSHTKAKNTDTVTYRISTGFEAMIGYLHASEQIERLEELIVWIFEQVENGRTRDNGTTTH</sequence>
<dbReference type="GeneID" id="94545349"/>
<dbReference type="PIRSF" id="PIRSF005520">
    <property type="entry name" value="UCP005520"/>
    <property type="match status" value="1"/>
</dbReference>
<dbReference type="OrthoDB" id="46571at2"/>
<dbReference type="GO" id="GO:0019843">
    <property type="term" value="F:rRNA binding"/>
    <property type="evidence" value="ECO:0007669"/>
    <property type="project" value="UniProtKB-UniRule"/>
</dbReference>
<organism evidence="6 7">
    <name type="scientific">Weissella soli</name>
    <dbReference type="NCBI Taxonomy" id="155866"/>
    <lineage>
        <taxon>Bacteria</taxon>
        <taxon>Bacillati</taxon>
        <taxon>Bacillota</taxon>
        <taxon>Bacilli</taxon>
        <taxon>Lactobacillales</taxon>
        <taxon>Lactobacillaceae</taxon>
        <taxon>Weissella</taxon>
    </lineage>
</organism>
<dbReference type="AlphaFoldDB" id="A0A288Q5B4"/>
<keyword evidence="3 5" id="KW-0255">Endonuclease</keyword>
<dbReference type="InterPro" id="IPR036389">
    <property type="entry name" value="RNase_III_sf"/>
</dbReference>
<dbReference type="EC" id="3.1.26.-" evidence="5"/>
<comment type="subcellular location">
    <subcellularLocation>
        <location evidence="5">Cytoplasm</location>
    </subcellularLocation>
</comment>
<dbReference type="PANTHER" id="PTHR34276">
    <property type="entry name" value="MINI-RIBONUCLEASE 3"/>
    <property type="match status" value="1"/>
</dbReference>
<name>A0A288Q5B4_9LACO</name>
<dbReference type="GO" id="GO:0006364">
    <property type="term" value="P:rRNA processing"/>
    <property type="evidence" value="ECO:0007669"/>
    <property type="project" value="UniProtKB-UniRule"/>
</dbReference>
<comment type="cofactor">
    <cofactor evidence="5">
        <name>Mg(2+)</name>
        <dbReference type="ChEBI" id="CHEBI:18420"/>
    </cofactor>
</comment>
<accession>A0A288Q5B4</accession>
<dbReference type="Gene3D" id="1.10.1520.10">
    <property type="entry name" value="Ribonuclease III domain"/>
    <property type="match status" value="1"/>
</dbReference>
<proteinExistence type="inferred from homology"/>
<dbReference type="Pfam" id="PF00636">
    <property type="entry name" value="Ribonuclease_3"/>
    <property type="match status" value="1"/>
</dbReference>
<keyword evidence="7" id="KW-1185">Reference proteome</keyword>
<evidence type="ECO:0000256" key="2">
    <source>
        <dbReference type="ARBA" id="ARBA00022722"/>
    </source>
</evidence>
<keyword evidence="5" id="KW-0699">rRNA-binding</keyword>
<evidence type="ECO:0000313" key="6">
    <source>
        <dbReference type="EMBL" id="RDL06537.1"/>
    </source>
</evidence>
<comment type="similarity">
    <text evidence="5">Belongs to the MrnC RNase family.</text>
</comment>
<keyword evidence="5" id="KW-0460">Magnesium</keyword>
<keyword evidence="2 5" id="KW-0540">Nuclease</keyword>
<dbReference type="GO" id="GO:0005737">
    <property type="term" value="C:cytoplasm"/>
    <property type="evidence" value="ECO:0007669"/>
    <property type="project" value="UniProtKB-SubCell"/>
</dbReference>
<dbReference type="PANTHER" id="PTHR34276:SF1">
    <property type="entry name" value="MINI-RIBONUCLEASE 3"/>
    <property type="match status" value="1"/>
</dbReference>
<dbReference type="InterPro" id="IPR000999">
    <property type="entry name" value="RNase_III_dom"/>
</dbReference>
<comment type="caution">
    <text evidence="6">The sequence shown here is derived from an EMBL/GenBank/DDBJ whole genome shotgun (WGS) entry which is preliminary data.</text>
</comment>
<dbReference type="HAMAP" id="MF_01468">
    <property type="entry name" value="RNase_Mini_III"/>
    <property type="match status" value="1"/>
</dbReference>
<keyword evidence="5" id="KW-0963">Cytoplasm</keyword>